<evidence type="ECO:0000313" key="1">
    <source>
        <dbReference type="EMBL" id="QJB33272.1"/>
    </source>
</evidence>
<gene>
    <name evidence="1" type="ORF">HF329_18910</name>
</gene>
<name>A0AAE7D8C4_9BACT</name>
<dbReference type="AlphaFoldDB" id="A0AAE7D8C4"/>
<dbReference type="RefSeq" id="WP_168806296.1">
    <property type="nucleotide sequence ID" value="NZ_CP051205.1"/>
</dbReference>
<sequence length="123" mass="13786">MDKFTLQDRTKKFHIAVIQLCETLPKNAAAYEIAKQLIRSAGSVGANYRAACRAKSRTDFIYKIKVVLEEADESLYWLEILTATRIVTSTMASTLINEAKELVLIFNATDKTAKDNLSKSKNP</sequence>
<dbReference type="Gene3D" id="1.20.1440.60">
    <property type="entry name" value="23S rRNA-intervening sequence"/>
    <property type="match status" value="1"/>
</dbReference>
<dbReference type="InterPro" id="IPR012657">
    <property type="entry name" value="23S_rRNA-intervening_sequence"/>
</dbReference>
<dbReference type="Pfam" id="PF05635">
    <property type="entry name" value="23S_rRNA_IVP"/>
    <property type="match status" value="1"/>
</dbReference>
<proteinExistence type="predicted"/>
<dbReference type="SUPFAM" id="SSF158446">
    <property type="entry name" value="IVS-encoded protein-like"/>
    <property type="match status" value="1"/>
</dbReference>
<dbReference type="EMBL" id="CP051205">
    <property type="protein sequence ID" value="QJB33272.1"/>
    <property type="molecule type" value="Genomic_DNA"/>
</dbReference>
<evidence type="ECO:0000313" key="2">
    <source>
        <dbReference type="Proteomes" id="UP000502421"/>
    </source>
</evidence>
<dbReference type="InterPro" id="IPR036583">
    <property type="entry name" value="23S_rRNA_IVS_sf"/>
</dbReference>
<dbReference type="PIRSF" id="PIRSF035652">
    <property type="entry name" value="CHP02436"/>
    <property type="match status" value="1"/>
</dbReference>
<protein>
    <submittedName>
        <fullName evidence="1">Four helix bundle protein</fullName>
    </submittedName>
</protein>
<dbReference type="Proteomes" id="UP000502421">
    <property type="component" value="Chromosome"/>
</dbReference>
<organism evidence="1 2">
    <name type="scientific">Chitinophaga oryzae</name>
    <dbReference type="NCBI Taxonomy" id="2725414"/>
    <lineage>
        <taxon>Bacteria</taxon>
        <taxon>Pseudomonadati</taxon>
        <taxon>Bacteroidota</taxon>
        <taxon>Chitinophagia</taxon>
        <taxon>Chitinophagales</taxon>
        <taxon>Chitinophagaceae</taxon>
        <taxon>Chitinophaga</taxon>
    </lineage>
</organism>
<accession>A0AAE7D8C4</accession>
<dbReference type="NCBIfam" id="TIGR02436">
    <property type="entry name" value="four helix bundle protein"/>
    <property type="match status" value="1"/>
</dbReference>
<reference evidence="2" key="1">
    <citation type="submission" date="2020-04" db="EMBL/GenBank/DDBJ databases">
        <authorList>
            <person name="Kittiwongwattana C."/>
        </authorList>
    </citation>
    <scope>NUCLEOTIDE SEQUENCE [LARGE SCALE GENOMIC DNA]</scope>
    <source>
        <strain evidence="2">1310</strain>
    </source>
</reference>
<dbReference type="PANTHER" id="PTHR38471">
    <property type="entry name" value="FOUR HELIX BUNDLE PROTEIN"/>
    <property type="match status" value="1"/>
</dbReference>
<dbReference type="PANTHER" id="PTHR38471:SF2">
    <property type="entry name" value="FOUR HELIX BUNDLE PROTEIN"/>
    <property type="match status" value="1"/>
</dbReference>
<dbReference type="KEGG" id="coy:HF329_18910"/>